<dbReference type="eggNOG" id="COG0163">
    <property type="taxonomic scope" value="Bacteria"/>
</dbReference>
<evidence type="ECO:0000313" key="9">
    <source>
        <dbReference type="EMBL" id="EIJ43831.1"/>
    </source>
</evidence>
<feature type="binding site" evidence="7">
    <location>
        <position position="40"/>
    </location>
    <ligand>
        <name>FMN</name>
        <dbReference type="ChEBI" id="CHEBI:58210"/>
    </ligand>
</feature>
<dbReference type="OrthoDB" id="9781577at2"/>
<dbReference type="InterPro" id="IPR003382">
    <property type="entry name" value="Flavoprotein"/>
</dbReference>
<dbReference type="PANTHER" id="PTHR43374:SF1">
    <property type="entry name" value="FLAVIN PRENYLTRANSFERASE PAD1, MITOCHONDRIAL"/>
    <property type="match status" value="1"/>
</dbReference>
<dbReference type="RefSeq" id="WP_002691358.1">
    <property type="nucleotide sequence ID" value="NZ_JH600070.1"/>
</dbReference>
<evidence type="ECO:0000256" key="2">
    <source>
        <dbReference type="ARBA" id="ARBA00022630"/>
    </source>
</evidence>
<keyword evidence="4 7" id="KW-0808">Transferase</keyword>
<reference evidence="9 10" key="1">
    <citation type="submission" date="2011-11" db="EMBL/GenBank/DDBJ databases">
        <title>Improved High-Quality Draft sequence of Beggiatoa alba B18lD.</title>
        <authorList>
            <consortium name="US DOE Joint Genome Institute"/>
            <person name="Lucas S."/>
            <person name="Han J."/>
            <person name="Lapidus A."/>
            <person name="Cheng J.-F."/>
            <person name="Goodwin L."/>
            <person name="Pitluck S."/>
            <person name="Peters L."/>
            <person name="Mikhailova N."/>
            <person name="Held B."/>
            <person name="Detter J.C."/>
            <person name="Han C."/>
            <person name="Tapia R."/>
            <person name="Land M."/>
            <person name="Hauser L."/>
            <person name="Kyrpides N."/>
            <person name="Ivanova N."/>
            <person name="Pagani I."/>
            <person name="Samuel K."/>
            <person name="Teske A."/>
            <person name="Mueller J."/>
            <person name="Woyke T."/>
        </authorList>
    </citation>
    <scope>NUCLEOTIDE SEQUENCE [LARGE SCALE GENOMIC DNA]</scope>
    <source>
        <strain evidence="9 10">B18LD</strain>
    </source>
</reference>
<sequence>MSSSKKAITLAMTGASGALYGLRLLEILVQAEQNIYLLLSQPAHIVLKMEVDLALPKRASDIERVLSQRYHAQAGQIQVFSEQQWTAPVASGSALGRAMVICPCTNGTLAGIANGLSRNLIERAADVTLKEQRKLILVHRETPLSIIQLENMLRLARAGALILPANPAFYHSPTQISELIDFVVARVLDHLDIEHHLSGRWGETAYVDEA</sequence>
<accession>I3CJN8</accession>
<keyword evidence="1 7" id="KW-0637">Prenyltransferase</keyword>
<dbReference type="HAMAP" id="MF_01984">
    <property type="entry name" value="ubiX_pad"/>
    <property type="match status" value="1"/>
</dbReference>
<dbReference type="Pfam" id="PF02441">
    <property type="entry name" value="Flavoprotein"/>
    <property type="match status" value="1"/>
</dbReference>
<comment type="catalytic activity">
    <reaction evidence="5 7">
        <text>dimethylallyl phosphate + FMNH2 = prenylated FMNH2 + phosphate</text>
        <dbReference type="Rhea" id="RHEA:37743"/>
        <dbReference type="ChEBI" id="CHEBI:43474"/>
        <dbReference type="ChEBI" id="CHEBI:57618"/>
        <dbReference type="ChEBI" id="CHEBI:87467"/>
        <dbReference type="ChEBI" id="CHEBI:88052"/>
        <dbReference type="EC" id="2.5.1.129"/>
    </reaction>
</comment>
<feature type="binding site" evidence="7">
    <location>
        <begin position="105"/>
        <end position="108"/>
    </location>
    <ligand>
        <name>FMN</name>
        <dbReference type="ChEBI" id="CHEBI:58210"/>
    </ligand>
</feature>
<evidence type="ECO:0000256" key="1">
    <source>
        <dbReference type="ARBA" id="ARBA00022602"/>
    </source>
</evidence>
<evidence type="ECO:0000256" key="4">
    <source>
        <dbReference type="ARBA" id="ARBA00022679"/>
    </source>
</evidence>
<keyword evidence="3 7" id="KW-0288">FMN</keyword>
<dbReference type="GO" id="GO:0016831">
    <property type="term" value="F:carboxy-lyase activity"/>
    <property type="evidence" value="ECO:0007669"/>
    <property type="project" value="TreeGrafter"/>
</dbReference>
<organism evidence="9 10">
    <name type="scientific">Beggiatoa alba B18LD</name>
    <dbReference type="NCBI Taxonomy" id="395493"/>
    <lineage>
        <taxon>Bacteria</taxon>
        <taxon>Pseudomonadati</taxon>
        <taxon>Pseudomonadota</taxon>
        <taxon>Gammaproteobacteria</taxon>
        <taxon>Thiotrichales</taxon>
        <taxon>Thiotrichaceae</taxon>
        <taxon>Beggiatoa</taxon>
    </lineage>
</organism>
<name>I3CJN8_9GAMM</name>
<dbReference type="Proteomes" id="UP000005744">
    <property type="component" value="Unassembled WGS sequence"/>
</dbReference>
<dbReference type="Gene3D" id="3.40.50.1950">
    <property type="entry name" value="Flavin prenyltransferase-like"/>
    <property type="match status" value="1"/>
</dbReference>
<protein>
    <recommendedName>
        <fullName evidence="7">Flavin prenyltransferase UbiX</fullName>
        <ecNumber evidence="7">2.5.1.129</ecNumber>
    </recommendedName>
</protein>
<evidence type="ECO:0000256" key="3">
    <source>
        <dbReference type="ARBA" id="ARBA00022643"/>
    </source>
</evidence>
<dbReference type="EC" id="2.5.1.129" evidence="7"/>
<dbReference type="FunFam" id="3.40.50.1950:FF:000001">
    <property type="entry name" value="Flavin prenyltransferase UbiX"/>
    <property type="match status" value="1"/>
</dbReference>
<feature type="domain" description="Flavoprotein" evidence="8">
    <location>
        <begin position="6"/>
        <end position="191"/>
    </location>
</feature>
<evidence type="ECO:0000256" key="7">
    <source>
        <dbReference type="HAMAP-Rule" id="MF_01984"/>
    </source>
</evidence>
<dbReference type="InterPro" id="IPR004507">
    <property type="entry name" value="UbiX-like"/>
</dbReference>
<comment type="similarity">
    <text evidence="6 7">Belongs to the UbiX/PAD1 family.</text>
</comment>
<feature type="binding site" evidence="7">
    <location>
        <begin position="14"/>
        <end position="16"/>
    </location>
    <ligand>
        <name>FMN</name>
        <dbReference type="ChEBI" id="CHEBI:58210"/>
    </ligand>
</feature>
<dbReference type="AlphaFoldDB" id="I3CJN8"/>
<evidence type="ECO:0000313" key="10">
    <source>
        <dbReference type="Proteomes" id="UP000005744"/>
    </source>
</evidence>
<comment type="caution">
    <text evidence="7">Lacks conserved residue(s) required for the propagation of feature annotation.</text>
</comment>
<keyword evidence="10" id="KW-1185">Reference proteome</keyword>
<dbReference type="NCBIfam" id="TIGR00421">
    <property type="entry name" value="ubiX_pad"/>
    <property type="match status" value="1"/>
</dbReference>
<dbReference type="STRING" id="395493.BegalDRAFT_3004"/>
<keyword evidence="2 7" id="KW-0285">Flavoprotein</keyword>
<feature type="binding site" evidence="7">
    <location>
        <position position="170"/>
    </location>
    <ligand>
        <name>dimethylallyl phosphate</name>
        <dbReference type="ChEBI" id="CHEBI:88052"/>
    </ligand>
</feature>
<dbReference type="HOGENOM" id="CLU_074522_0_0_6"/>
<evidence type="ECO:0000259" key="8">
    <source>
        <dbReference type="Pfam" id="PF02441"/>
    </source>
</evidence>
<comment type="function">
    <text evidence="7">Flavin prenyltransferase that catalyzes the synthesis of the prenylated FMN cofactor (prenyl-FMN) for 4-hydroxy-3-polyprenylbenzoic acid decarboxylase UbiD. The prenyltransferase is metal-independent and links a dimethylallyl moiety from dimethylallyl monophosphate (DMAP) to the flavin N5 and C6 atoms of FMN.</text>
</comment>
<dbReference type="PANTHER" id="PTHR43374">
    <property type="entry name" value="FLAVIN PRENYLTRANSFERASE"/>
    <property type="match status" value="1"/>
</dbReference>
<gene>
    <name evidence="7" type="primary">ubiX</name>
    <name evidence="9" type="ORF">BegalDRAFT_3004</name>
</gene>
<evidence type="ECO:0000256" key="5">
    <source>
        <dbReference type="ARBA" id="ARBA00050612"/>
    </source>
</evidence>
<dbReference type="GO" id="GO:0106141">
    <property type="term" value="F:flavin prenyltransferase activity"/>
    <property type="evidence" value="ECO:0007669"/>
    <property type="project" value="UniProtKB-EC"/>
</dbReference>
<feature type="binding site" evidence="7">
    <location>
        <position position="186"/>
    </location>
    <ligand>
        <name>dimethylallyl phosphate</name>
        <dbReference type="ChEBI" id="CHEBI:88052"/>
    </ligand>
</feature>
<proteinExistence type="inferred from homology"/>
<feature type="binding site" evidence="7">
    <location>
        <position position="140"/>
    </location>
    <ligand>
        <name>FMN</name>
        <dbReference type="ChEBI" id="CHEBI:58210"/>
    </ligand>
</feature>
<dbReference type="EMBL" id="JH600070">
    <property type="protein sequence ID" value="EIJ43831.1"/>
    <property type="molecule type" value="Genomic_DNA"/>
</dbReference>
<dbReference type="InterPro" id="IPR036551">
    <property type="entry name" value="Flavin_trans-like"/>
</dbReference>
<evidence type="ECO:0000256" key="6">
    <source>
        <dbReference type="ARBA" id="ARBA00060793"/>
    </source>
</evidence>
<dbReference type="SUPFAM" id="SSF52507">
    <property type="entry name" value="Homo-oligomeric flavin-containing Cys decarboxylases, HFCD"/>
    <property type="match status" value="1"/>
</dbReference>